<gene>
    <name evidence="2" type="ORF">LTR97_004123</name>
</gene>
<evidence type="ECO:0008006" key="4">
    <source>
        <dbReference type="Google" id="ProtNLM"/>
    </source>
</evidence>
<evidence type="ECO:0000313" key="3">
    <source>
        <dbReference type="Proteomes" id="UP001310594"/>
    </source>
</evidence>
<comment type="caution">
    <text evidence="2">The sequence shown here is derived from an EMBL/GenBank/DDBJ whole genome shotgun (WGS) entry which is preliminary data.</text>
</comment>
<evidence type="ECO:0000313" key="2">
    <source>
        <dbReference type="EMBL" id="KAK5703174.1"/>
    </source>
</evidence>
<feature type="compositionally biased region" description="Polar residues" evidence="1">
    <location>
        <begin position="291"/>
        <end position="308"/>
    </location>
</feature>
<sequence>MAATQMVFNTAELLEHILLHLPLRTLYLAGRVNKTFASTMLGSSMINKALWLQPSTDYAVVWASGSHHDGIPTPNNEVGVWSIGAEAAATATPILNPNLTITRKVAGEGSGSNFQIYDDVGLHLAADGTHGLTFTNDGTYKTRLDLTYKYDTNQAEPKSSQAVDNMLLTHPPCMSLRLLHRSADPQEDMKTFWDRHGLRKAEFEVRASTVIKVGTLLEGMMAGAPSIEDQEEYQRSLREKSKRPLSGGKIGGGLAGPANAIMNMASIIEGWSESGGLEKLFGDLGFGSNNHTAGGGNSSQAASQTGSIDPTPVAEDTPISTTGPETHKRPENDAQDTETTAKIDERESTNKVLDHVSREPIRHPTLDENIEHANDATETQAGEVANAEEPEDVEAARPYTAEYALVGGTDWCILQGTVDAITGCEMLRVFEMSQDELSKQERIQ</sequence>
<proteinExistence type="predicted"/>
<feature type="compositionally biased region" description="Basic and acidic residues" evidence="1">
    <location>
        <begin position="339"/>
        <end position="364"/>
    </location>
</feature>
<dbReference type="EMBL" id="JAVRQU010000005">
    <property type="protein sequence ID" value="KAK5703174.1"/>
    <property type="molecule type" value="Genomic_DNA"/>
</dbReference>
<reference evidence="2" key="1">
    <citation type="submission" date="2023-08" db="EMBL/GenBank/DDBJ databases">
        <title>Black Yeasts Isolated from many extreme environments.</title>
        <authorList>
            <person name="Coleine C."/>
            <person name="Stajich J.E."/>
            <person name="Selbmann L."/>
        </authorList>
    </citation>
    <scope>NUCLEOTIDE SEQUENCE</scope>
    <source>
        <strain evidence="2">CCFEE 5810</strain>
    </source>
</reference>
<dbReference type="Proteomes" id="UP001310594">
    <property type="component" value="Unassembled WGS sequence"/>
</dbReference>
<accession>A0AAN7ZUZ6</accession>
<feature type="region of interest" description="Disordered" evidence="1">
    <location>
        <begin position="291"/>
        <end position="364"/>
    </location>
</feature>
<organism evidence="2 3">
    <name type="scientific">Elasticomyces elasticus</name>
    <dbReference type="NCBI Taxonomy" id="574655"/>
    <lineage>
        <taxon>Eukaryota</taxon>
        <taxon>Fungi</taxon>
        <taxon>Dikarya</taxon>
        <taxon>Ascomycota</taxon>
        <taxon>Pezizomycotina</taxon>
        <taxon>Dothideomycetes</taxon>
        <taxon>Dothideomycetidae</taxon>
        <taxon>Mycosphaerellales</taxon>
        <taxon>Teratosphaeriaceae</taxon>
        <taxon>Elasticomyces</taxon>
    </lineage>
</organism>
<protein>
    <recommendedName>
        <fullName evidence="4">F-box domain-containing protein</fullName>
    </recommendedName>
</protein>
<dbReference type="AlphaFoldDB" id="A0AAN7ZUZ6"/>
<evidence type="ECO:0000256" key="1">
    <source>
        <dbReference type="SAM" id="MobiDB-lite"/>
    </source>
</evidence>
<feature type="region of interest" description="Disordered" evidence="1">
    <location>
        <begin position="227"/>
        <end position="255"/>
    </location>
</feature>
<name>A0AAN7ZUZ6_9PEZI</name>